<gene>
    <name evidence="1" type="ORF">DET52_103217</name>
</gene>
<name>A0A4R6H4W0_9BACT</name>
<sequence length="80" mass="9352">MHLFKISICHIFLLSKHLITYTLKQADTFHPTDRFSLIQKKEKHTMSVSPFSFELIQLIIGLPKLGNPRNCNRKFILCIP</sequence>
<evidence type="ECO:0000313" key="1">
    <source>
        <dbReference type="EMBL" id="TDO03273.1"/>
    </source>
</evidence>
<dbReference type="Proteomes" id="UP000294848">
    <property type="component" value="Unassembled WGS sequence"/>
</dbReference>
<organism evidence="1 2">
    <name type="scientific">Sunxiuqinia elliptica</name>
    <dbReference type="NCBI Taxonomy" id="655355"/>
    <lineage>
        <taxon>Bacteria</taxon>
        <taxon>Pseudomonadati</taxon>
        <taxon>Bacteroidota</taxon>
        <taxon>Bacteroidia</taxon>
        <taxon>Marinilabiliales</taxon>
        <taxon>Prolixibacteraceae</taxon>
        <taxon>Sunxiuqinia</taxon>
    </lineage>
</organism>
<accession>A0A4R6H4W0</accession>
<evidence type="ECO:0000313" key="2">
    <source>
        <dbReference type="Proteomes" id="UP000294848"/>
    </source>
</evidence>
<dbReference type="EMBL" id="SNWI01000003">
    <property type="protein sequence ID" value="TDO03273.1"/>
    <property type="molecule type" value="Genomic_DNA"/>
</dbReference>
<comment type="caution">
    <text evidence="1">The sequence shown here is derived from an EMBL/GenBank/DDBJ whole genome shotgun (WGS) entry which is preliminary data.</text>
</comment>
<reference evidence="1 2" key="1">
    <citation type="submission" date="2019-03" db="EMBL/GenBank/DDBJ databases">
        <title>Freshwater and sediment microbial communities from various areas in North America, analyzing microbe dynamics in response to fracking.</title>
        <authorList>
            <person name="Lamendella R."/>
        </authorList>
    </citation>
    <scope>NUCLEOTIDE SEQUENCE [LARGE SCALE GENOMIC DNA]</scope>
    <source>
        <strain evidence="1 2">114D</strain>
    </source>
</reference>
<dbReference type="AlphaFoldDB" id="A0A4R6H4W0"/>
<protein>
    <submittedName>
        <fullName evidence="1">Uncharacterized protein</fullName>
    </submittedName>
</protein>
<proteinExistence type="predicted"/>